<comment type="caution">
    <text evidence="4">The sequence shown here is derived from an EMBL/GenBank/DDBJ whole genome shotgun (WGS) entry which is preliminary data.</text>
</comment>
<name>A0A7W5AYQ9_9BACL</name>
<keyword evidence="5" id="KW-1185">Reference proteome</keyword>
<reference evidence="4 5" key="1">
    <citation type="submission" date="2020-08" db="EMBL/GenBank/DDBJ databases">
        <title>Genomic Encyclopedia of Type Strains, Phase III (KMG-III): the genomes of soil and plant-associated and newly described type strains.</title>
        <authorList>
            <person name="Whitman W."/>
        </authorList>
    </citation>
    <scope>NUCLEOTIDE SEQUENCE [LARGE SCALE GENOMIC DNA]</scope>
    <source>
        <strain evidence="4 5">CECT 5862</strain>
    </source>
</reference>
<keyword evidence="1" id="KW-0378">Hydrolase</keyword>
<organism evidence="4 5">
    <name type="scientific">Paenibacillus phyllosphaerae</name>
    <dbReference type="NCBI Taxonomy" id="274593"/>
    <lineage>
        <taxon>Bacteria</taxon>
        <taxon>Bacillati</taxon>
        <taxon>Bacillota</taxon>
        <taxon>Bacilli</taxon>
        <taxon>Bacillales</taxon>
        <taxon>Paenibacillaceae</taxon>
        <taxon>Paenibacillus</taxon>
    </lineage>
</organism>
<dbReference type="InterPro" id="IPR000073">
    <property type="entry name" value="AB_hydrolase_1"/>
</dbReference>
<evidence type="ECO:0000256" key="1">
    <source>
        <dbReference type="ARBA" id="ARBA00022801"/>
    </source>
</evidence>
<dbReference type="AlphaFoldDB" id="A0A7W5AYQ9"/>
<dbReference type="PANTHER" id="PTHR22946:SF9">
    <property type="entry name" value="POLYKETIDE TRANSFERASE AF380"/>
    <property type="match status" value="1"/>
</dbReference>
<dbReference type="SUPFAM" id="SSF53474">
    <property type="entry name" value="alpha/beta-Hydrolases"/>
    <property type="match status" value="1"/>
</dbReference>
<dbReference type="PANTHER" id="PTHR22946">
    <property type="entry name" value="DIENELACTONE HYDROLASE DOMAIN-CONTAINING PROTEIN-RELATED"/>
    <property type="match status" value="1"/>
</dbReference>
<proteinExistence type="inferred from homology"/>
<evidence type="ECO:0000313" key="4">
    <source>
        <dbReference type="EMBL" id="MBB3111228.1"/>
    </source>
</evidence>
<dbReference type="RefSeq" id="WP_183601087.1">
    <property type="nucleotide sequence ID" value="NZ_JACHXK010000006.1"/>
</dbReference>
<sequence>MHDVIHDAFEFALGEDLTLRGDVTVLPVGGPKPVVIYLHGFKGFKDWGFGPYTAEQLAKNGFAVIRFNFTRNGVAATDFDELHKFGGNTYAREQADLAELLDRLLAGELPFAEELDRTRIALIGHSRGGGNAIIFAAEHPEIRAVVTWNGIAHVNLFTPDFEQEVRANGIGYVPNARTKQQMPILPAFFDDVHNNAERFDIVKGIAGLQIPAMTIQGDQDSERLVRGHEQLRAAAPQQEHVTIDGANHTFGAVHPFTGSTPELEQALHHTIDFLRGALS</sequence>
<dbReference type="InterPro" id="IPR029058">
    <property type="entry name" value="AB_hydrolase_fold"/>
</dbReference>
<dbReference type="Proteomes" id="UP000570361">
    <property type="component" value="Unassembled WGS sequence"/>
</dbReference>
<comment type="similarity">
    <text evidence="2">Belongs to the AB hydrolase superfamily. FUS2 hydrolase family.</text>
</comment>
<feature type="domain" description="AB hydrolase-1" evidence="3">
    <location>
        <begin position="33"/>
        <end position="152"/>
    </location>
</feature>
<gene>
    <name evidence="4" type="ORF">FHS18_003296</name>
</gene>
<evidence type="ECO:0000313" key="5">
    <source>
        <dbReference type="Proteomes" id="UP000570361"/>
    </source>
</evidence>
<protein>
    <submittedName>
        <fullName evidence="4">Pimeloyl-ACP methyl ester carboxylesterase</fullName>
    </submittedName>
</protein>
<dbReference type="InterPro" id="IPR050261">
    <property type="entry name" value="FrsA_esterase"/>
</dbReference>
<dbReference type="EMBL" id="JACHXK010000006">
    <property type="protein sequence ID" value="MBB3111228.1"/>
    <property type="molecule type" value="Genomic_DNA"/>
</dbReference>
<dbReference type="GO" id="GO:0052689">
    <property type="term" value="F:carboxylic ester hydrolase activity"/>
    <property type="evidence" value="ECO:0007669"/>
    <property type="project" value="UniProtKB-ARBA"/>
</dbReference>
<evidence type="ECO:0000259" key="3">
    <source>
        <dbReference type="Pfam" id="PF00561"/>
    </source>
</evidence>
<dbReference type="Gene3D" id="3.40.50.1820">
    <property type="entry name" value="alpha/beta hydrolase"/>
    <property type="match status" value="1"/>
</dbReference>
<dbReference type="Pfam" id="PF00561">
    <property type="entry name" value="Abhydrolase_1"/>
    <property type="match status" value="1"/>
</dbReference>
<accession>A0A7W5AYQ9</accession>
<evidence type="ECO:0000256" key="2">
    <source>
        <dbReference type="ARBA" id="ARBA00038115"/>
    </source>
</evidence>